<name>M0PDG2_9EURY</name>
<keyword evidence="2" id="KW-0012">Acyltransferase</keyword>
<reference evidence="5 6" key="1">
    <citation type="journal article" date="2014" name="PLoS Genet.">
        <title>Phylogenetically driven sequencing of extremely halophilic archaea reveals strategies for static and dynamic osmo-response.</title>
        <authorList>
            <person name="Becker E.A."/>
            <person name="Seitzer P.M."/>
            <person name="Tritt A."/>
            <person name="Larsen D."/>
            <person name="Krusor M."/>
            <person name="Yao A.I."/>
            <person name="Wu D."/>
            <person name="Madern D."/>
            <person name="Eisen J.A."/>
            <person name="Darling A.E."/>
            <person name="Facciotti M.T."/>
        </authorList>
    </citation>
    <scope>NUCLEOTIDE SEQUENCE [LARGE SCALE GENOMIC DNA]</scope>
    <source>
        <strain evidence="5 6">JCM 13560</strain>
    </source>
</reference>
<evidence type="ECO:0000256" key="1">
    <source>
        <dbReference type="ARBA" id="ARBA00022679"/>
    </source>
</evidence>
<evidence type="ECO:0000313" key="6">
    <source>
        <dbReference type="Proteomes" id="UP000011575"/>
    </source>
</evidence>
<keyword evidence="1 5" id="KW-0808">Transferase</keyword>
<dbReference type="Pfam" id="PF00583">
    <property type="entry name" value="Acetyltransf_1"/>
    <property type="match status" value="1"/>
</dbReference>
<dbReference type="Gene3D" id="3.40.630.30">
    <property type="match status" value="1"/>
</dbReference>
<comment type="caution">
    <text evidence="5">The sequence shown here is derived from an EMBL/GenBank/DDBJ whole genome shotgun (WGS) entry which is preliminary data.</text>
</comment>
<evidence type="ECO:0000256" key="2">
    <source>
        <dbReference type="ARBA" id="ARBA00023315"/>
    </source>
</evidence>
<dbReference type="InterPro" id="IPR000182">
    <property type="entry name" value="GNAT_dom"/>
</dbReference>
<evidence type="ECO:0000256" key="3">
    <source>
        <dbReference type="SAM" id="MobiDB-lite"/>
    </source>
</evidence>
<sequence length="227" mass="24430">MSTDTTGVACDGWDGSECEGTVHCPARCPRFVDKEGARWTLRPALPEDAAPLAEMYEGFDAGDRAQGLPPVDRRRRADWIETMLTDGSDVVAERDGELYGHAMYTPTDASQPELAVFVHPDMQGRGVGTELCRHVIADAAAADREGLELYVTSSNRVARSVYRTVGFELVDREGDLRMALSLDDPIATAVRWPPVVRNGPSEPAADEPAADESTPDDSGEIAAPAGD</sequence>
<proteinExistence type="predicted"/>
<dbReference type="EMBL" id="AOJI01000019">
    <property type="protein sequence ID" value="EMA68177.1"/>
    <property type="molecule type" value="Genomic_DNA"/>
</dbReference>
<dbReference type="SUPFAM" id="SSF55729">
    <property type="entry name" value="Acyl-CoA N-acyltransferases (Nat)"/>
    <property type="match status" value="1"/>
</dbReference>
<evidence type="ECO:0000313" key="5">
    <source>
        <dbReference type="EMBL" id="EMA68177.1"/>
    </source>
</evidence>
<dbReference type="InterPro" id="IPR050832">
    <property type="entry name" value="Bact_Acetyltransf"/>
</dbReference>
<evidence type="ECO:0000259" key="4">
    <source>
        <dbReference type="PROSITE" id="PS51186"/>
    </source>
</evidence>
<dbReference type="Proteomes" id="UP000011575">
    <property type="component" value="Unassembled WGS sequence"/>
</dbReference>
<dbReference type="CDD" id="cd04301">
    <property type="entry name" value="NAT_SF"/>
    <property type="match status" value="1"/>
</dbReference>
<feature type="domain" description="N-acetyltransferase" evidence="4">
    <location>
        <begin position="39"/>
        <end position="183"/>
    </location>
</feature>
<gene>
    <name evidence="5" type="ORF">C461_06334</name>
</gene>
<dbReference type="InterPro" id="IPR016181">
    <property type="entry name" value="Acyl_CoA_acyltransferase"/>
</dbReference>
<accession>M0PDG2</accession>
<dbReference type="PATRIC" id="fig|1230454.4.peg.1283"/>
<dbReference type="PANTHER" id="PTHR43877">
    <property type="entry name" value="AMINOALKYLPHOSPHONATE N-ACETYLTRANSFERASE-RELATED-RELATED"/>
    <property type="match status" value="1"/>
</dbReference>
<dbReference type="GO" id="GO:0016747">
    <property type="term" value="F:acyltransferase activity, transferring groups other than amino-acyl groups"/>
    <property type="evidence" value="ECO:0007669"/>
    <property type="project" value="InterPro"/>
</dbReference>
<keyword evidence="6" id="KW-1185">Reference proteome</keyword>
<dbReference type="STRING" id="1230454.C461_06334"/>
<feature type="compositionally biased region" description="Acidic residues" evidence="3">
    <location>
        <begin position="204"/>
        <end position="219"/>
    </location>
</feature>
<organism evidence="5 6">
    <name type="scientific">Halorubrum aidingense JCM 13560</name>
    <dbReference type="NCBI Taxonomy" id="1230454"/>
    <lineage>
        <taxon>Archaea</taxon>
        <taxon>Methanobacteriati</taxon>
        <taxon>Methanobacteriota</taxon>
        <taxon>Stenosarchaea group</taxon>
        <taxon>Halobacteria</taxon>
        <taxon>Halobacteriales</taxon>
        <taxon>Haloferacaceae</taxon>
        <taxon>Halorubrum</taxon>
    </lineage>
</organism>
<feature type="region of interest" description="Disordered" evidence="3">
    <location>
        <begin position="192"/>
        <end position="227"/>
    </location>
</feature>
<protein>
    <submittedName>
        <fullName evidence="5">GCN5-related N-acetyltransferase</fullName>
    </submittedName>
</protein>
<dbReference type="OrthoDB" id="339006at2157"/>
<dbReference type="RefSeq" id="WP_007999626.1">
    <property type="nucleotide sequence ID" value="NZ_AOJI01000019.1"/>
</dbReference>
<dbReference type="PROSITE" id="PS51186">
    <property type="entry name" value="GNAT"/>
    <property type="match status" value="1"/>
</dbReference>
<dbReference type="AlphaFoldDB" id="M0PDG2"/>